<dbReference type="EMBL" id="CP034208">
    <property type="protein sequence ID" value="QBZ63367.1"/>
    <property type="molecule type" value="Genomic_DNA"/>
</dbReference>
<feature type="signal peptide" evidence="1">
    <location>
        <begin position="1"/>
        <end position="20"/>
    </location>
</feature>
<evidence type="ECO:0000313" key="2">
    <source>
        <dbReference type="EMBL" id="QBZ63367.1"/>
    </source>
</evidence>
<evidence type="ECO:0000256" key="1">
    <source>
        <dbReference type="SAM" id="SignalP"/>
    </source>
</evidence>
<organism evidence="2 3">
    <name type="scientific">Pyricularia oryzae</name>
    <name type="common">Rice blast fungus</name>
    <name type="synonym">Magnaporthe oryzae</name>
    <dbReference type="NCBI Taxonomy" id="318829"/>
    <lineage>
        <taxon>Eukaryota</taxon>
        <taxon>Fungi</taxon>
        <taxon>Dikarya</taxon>
        <taxon>Ascomycota</taxon>
        <taxon>Pezizomycotina</taxon>
        <taxon>Sordariomycetes</taxon>
        <taxon>Sordariomycetidae</taxon>
        <taxon>Magnaporthales</taxon>
        <taxon>Pyriculariaceae</taxon>
        <taxon>Pyricularia</taxon>
    </lineage>
</organism>
<dbReference type="Proteomes" id="UP000294847">
    <property type="component" value="Chromosome 5"/>
</dbReference>
<protein>
    <submittedName>
        <fullName evidence="2">Uncharacterized protein</fullName>
    </submittedName>
</protein>
<name>A0A4P7NMD3_PYROR</name>
<keyword evidence="1" id="KW-0732">Signal</keyword>
<sequence>MQWLFLALLAVNAFIPSVYAIPGLNQCDYSNNVQFGTLQPEDASKAYAACCSATSGQKLEAACRFSRL</sequence>
<dbReference type="AlphaFoldDB" id="A0A4P7NMD3"/>
<reference evidence="2 3" key="1">
    <citation type="journal article" date="2019" name="Mol. Biol. Evol.">
        <title>Blast fungal genomes show frequent chromosomal changes, gene gains and losses, and effector gene turnover.</title>
        <authorList>
            <person name="Gomez Luciano L.B."/>
            <person name="Jason Tsai I."/>
            <person name="Chuma I."/>
            <person name="Tosa Y."/>
            <person name="Chen Y.H."/>
            <person name="Li J.Y."/>
            <person name="Li M.Y."/>
            <person name="Jade Lu M.Y."/>
            <person name="Nakayashiki H."/>
            <person name="Li W.H."/>
        </authorList>
    </citation>
    <scope>NUCLEOTIDE SEQUENCE [LARGE SCALE GENOMIC DNA]</scope>
    <source>
        <strain evidence="2">MZ5-1-6</strain>
    </source>
</reference>
<proteinExistence type="predicted"/>
<feature type="chain" id="PRO_5020193059" evidence="1">
    <location>
        <begin position="21"/>
        <end position="68"/>
    </location>
</feature>
<evidence type="ECO:0000313" key="3">
    <source>
        <dbReference type="Proteomes" id="UP000294847"/>
    </source>
</evidence>
<accession>A0A4P7NMD3</accession>
<gene>
    <name evidence="2" type="ORF">PoMZ_12265</name>
</gene>